<dbReference type="GO" id="GO:0005763">
    <property type="term" value="C:mitochondrial small ribosomal subunit"/>
    <property type="evidence" value="ECO:0007669"/>
    <property type="project" value="UniProtKB-ARBA"/>
</dbReference>
<keyword evidence="4" id="KW-0496">Mitochondrion</keyword>
<dbReference type="InterPro" id="IPR005324">
    <property type="entry name" value="Ribosomal_uS5_C"/>
</dbReference>
<dbReference type="InterPro" id="IPR000851">
    <property type="entry name" value="Ribosomal_uS5"/>
</dbReference>
<evidence type="ECO:0000256" key="8">
    <source>
        <dbReference type="PROSITE-ProRule" id="PRU00268"/>
    </source>
</evidence>
<reference evidence="11 12" key="1">
    <citation type="submission" date="2019-09" db="EMBL/GenBank/DDBJ databases">
        <title>Bird 10,000 Genomes (B10K) Project - Family phase.</title>
        <authorList>
            <person name="Zhang G."/>
        </authorList>
    </citation>
    <scope>NUCLEOTIDE SEQUENCE [LARGE SCALE GENOMIC DNA]</scope>
    <source>
        <strain evidence="11">B10K-DU-009-59</strain>
        <tissue evidence="11">Muscle</tissue>
    </source>
</reference>
<evidence type="ECO:0000256" key="9">
    <source>
        <dbReference type="RuleBase" id="RU003823"/>
    </source>
</evidence>
<evidence type="ECO:0000313" key="12">
    <source>
        <dbReference type="Proteomes" id="UP000567822"/>
    </source>
</evidence>
<dbReference type="AlphaFoldDB" id="A0A7L0KYF2"/>
<dbReference type="FunFam" id="3.30.160.20:FF:000022">
    <property type="entry name" value="28S ribosomal protein S5, mitochondrial"/>
    <property type="match status" value="1"/>
</dbReference>
<dbReference type="EMBL" id="VXAN01000083">
    <property type="protein sequence ID" value="NXK61975.1"/>
    <property type="molecule type" value="Genomic_DNA"/>
</dbReference>
<dbReference type="GO" id="GO:0006412">
    <property type="term" value="P:translation"/>
    <property type="evidence" value="ECO:0007669"/>
    <property type="project" value="InterPro"/>
</dbReference>
<dbReference type="GO" id="GO:0003735">
    <property type="term" value="F:structural constituent of ribosome"/>
    <property type="evidence" value="ECO:0007669"/>
    <property type="project" value="UniProtKB-UniRule"/>
</dbReference>
<accession>A0A7L0KYF2</accession>
<evidence type="ECO:0000256" key="6">
    <source>
        <dbReference type="ARBA" id="ARBA00039335"/>
    </source>
</evidence>
<evidence type="ECO:0000256" key="5">
    <source>
        <dbReference type="ARBA" id="ARBA00023274"/>
    </source>
</evidence>
<feature type="non-terminal residue" evidence="11">
    <location>
        <position position="377"/>
    </location>
</feature>
<dbReference type="SUPFAM" id="SSF54211">
    <property type="entry name" value="Ribosomal protein S5 domain 2-like"/>
    <property type="match status" value="1"/>
</dbReference>
<evidence type="ECO:0000259" key="10">
    <source>
        <dbReference type="PROSITE" id="PS50881"/>
    </source>
</evidence>
<gene>
    <name evidence="11" type="primary">Mrps5</name>
    <name evidence="11" type="ORF">SYLVIR_R03427</name>
</gene>
<evidence type="ECO:0000256" key="4">
    <source>
        <dbReference type="ARBA" id="ARBA00023128"/>
    </source>
</evidence>
<dbReference type="InterPro" id="IPR018192">
    <property type="entry name" value="Ribosomal_uS5_N_CS"/>
</dbReference>
<dbReference type="InterPro" id="IPR014721">
    <property type="entry name" value="Ribsml_uS5_D2-typ_fold_subgr"/>
</dbReference>
<dbReference type="InterPro" id="IPR048584">
    <property type="entry name" value="Ribosomal_uS5m_N"/>
</dbReference>
<evidence type="ECO:0000256" key="3">
    <source>
        <dbReference type="ARBA" id="ARBA00022980"/>
    </source>
</evidence>
<dbReference type="PANTHER" id="PTHR48277">
    <property type="entry name" value="MITOCHONDRIAL RIBOSOMAL PROTEIN S5"/>
    <property type="match status" value="1"/>
</dbReference>
<dbReference type="PANTHER" id="PTHR48277:SF1">
    <property type="entry name" value="MITOCHONDRIAL RIBOSOMAL PROTEIN S5"/>
    <property type="match status" value="1"/>
</dbReference>
<dbReference type="FunFam" id="3.30.230.10:FF:000002">
    <property type="entry name" value="30S ribosomal protein S5"/>
    <property type="match status" value="1"/>
</dbReference>
<keyword evidence="5 8" id="KW-0687">Ribonucleoprotein</keyword>
<dbReference type="Pfam" id="PF21251">
    <property type="entry name" value="Ribosomal_uS5m_N"/>
    <property type="match status" value="1"/>
</dbReference>
<evidence type="ECO:0000256" key="1">
    <source>
        <dbReference type="ARBA" id="ARBA00004173"/>
    </source>
</evidence>
<feature type="domain" description="S5 DRBM" evidence="10">
    <location>
        <begin position="172"/>
        <end position="236"/>
    </location>
</feature>
<dbReference type="Pfam" id="PF00333">
    <property type="entry name" value="Ribosomal_S5"/>
    <property type="match status" value="1"/>
</dbReference>
<sequence length="377" mass="42228">GFASVPLKGSCSSYSSLAWAFQTRCSLSAPWTGIVEQCRKSSFFNTVTADQLWKGALAETGVGVKKGRGKKRKKKLRKNLNRGQEIGEGRSGFLWPGLNAPVLQTGKVQEVAQRKKEERERIQTEIIHQRDTWEKKKKIKIKREGGWSGKCWGGIILDPPDPGPNGETYEDFEARVIEVRNVFCMKAKEGRKKSVRALVAVGNGRGAAGFAIGKAGDRTNALRKAKNKAISSLHFIDMYQNHTSNCVLTNNHTMLIYVFFFPPGYGLHCHRAIITICRLIGIKDMYAKVTGSKNLINITRALFRGLTLQETHQQLANQKSLYVVEFREEQGPLPIVVALPEGAVREEPEPEDEVPNTKLEWREVKEAQGMLKSPWAH</sequence>
<comment type="subcellular location">
    <subcellularLocation>
        <location evidence="1">Mitochondrion</location>
    </subcellularLocation>
</comment>
<dbReference type="Proteomes" id="UP000567822">
    <property type="component" value="Unassembled WGS sequence"/>
</dbReference>
<name>A0A7L0KYF2_9SYLV</name>
<keyword evidence="3 8" id="KW-0689">Ribosomal protein</keyword>
<comment type="caution">
    <text evidence="11">The sequence shown here is derived from an EMBL/GenBank/DDBJ whole genome shotgun (WGS) entry which is preliminary data.</text>
</comment>
<dbReference type="InterPro" id="IPR020568">
    <property type="entry name" value="Ribosomal_Su5_D2-typ_SF"/>
</dbReference>
<keyword evidence="12" id="KW-1185">Reference proteome</keyword>
<feature type="non-terminal residue" evidence="11">
    <location>
        <position position="1"/>
    </location>
</feature>
<dbReference type="PROSITE" id="PS00585">
    <property type="entry name" value="RIBOSOMAL_S5"/>
    <property type="match status" value="1"/>
</dbReference>
<comment type="similarity">
    <text evidence="2 9">Belongs to the universal ribosomal protein uS5 family.</text>
</comment>
<dbReference type="PROSITE" id="PS50881">
    <property type="entry name" value="S5_DSRBD"/>
    <property type="match status" value="1"/>
</dbReference>
<proteinExistence type="inferred from homology"/>
<dbReference type="SUPFAM" id="SSF54768">
    <property type="entry name" value="dsRNA-binding domain-like"/>
    <property type="match status" value="1"/>
</dbReference>
<dbReference type="Gene3D" id="3.30.160.20">
    <property type="match status" value="1"/>
</dbReference>
<dbReference type="Pfam" id="PF03719">
    <property type="entry name" value="Ribosomal_S5_C"/>
    <property type="match status" value="1"/>
</dbReference>
<protein>
    <recommendedName>
        <fullName evidence="6">Small ribosomal subunit protein uS5m</fullName>
    </recommendedName>
    <alternativeName>
        <fullName evidence="7">28S ribosomal protein S5, mitochondrial</fullName>
    </alternativeName>
</protein>
<evidence type="ECO:0000313" key="11">
    <source>
        <dbReference type="EMBL" id="NXK61975.1"/>
    </source>
</evidence>
<evidence type="ECO:0000256" key="2">
    <source>
        <dbReference type="ARBA" id="ARBA00008945"/>
    </source>
</evidence>
<dbReference type="Gene3D" id="3.30.230.10">
    <property type="match status" value="1"/>
</dbReference>
<dbReference type="InterPro" id="IPR013810">
    <property type="entry name" value="Ribosomal_uS5_N"/>
</dbReference>
<dbReference type="GO" id="GO:0003723">
    <property type="term" value="F:RNA binding"/>
    <property type="evidence" value="ECO:0007669"/>
    <property type="project" value="InterPro"/>
</dbReference>
<organism evidence="11 12">
    <name type="scientific">Sylvietta virens</name>
    <name type="common">Green crombec</name>
    <dbReference type="NCBI Taxonomy" id="208069"/>
    <lineage>
        <taxon>Eukaryota</taxon>
        <taxon>Metazoa</taxon>
        <taxon>Chordata</taxon>
        <taxon>Craniata</taxon>
        <taxon>Vertebrata</taxon>
        <taxon>Euteleostomi</taxon>
        <taxon>Archelosauria</taxon>
        <taxon>Archosauria</taxon>
        <taxon>Dinosauria</taxon>
        <taxon>Saurischia</taxon>
        <taxon>Theropoda</taxon>
        <taxon>Coelurosauria</taxon>
        <taxon>Aves</taxon>
        <taxon>Neognathae</taxon>
        <taxon>Neoaves</taxon>
        <taxon>Telluraves</taxon>
        <taxon>Australaves</taxon>
        <taxon>Passeriformes</taxon>
        <taxon>Sylvioidea</taxon>
        <taxon>Sylviidae</taxon>
        <taxon>Acrocephalinae</taxon>
        <taxon>Sylvietta</taxon>
    </lineage>
</organism>
<evidence type="ECO:0000256" key="7">
    <source>
        <dbReference type="ARBA" id="ARBA00041606"/>
    </source>
</evidence>
<dbReference type="GO" id="GO:0005743">
    <property type="term" value="C:mitochondrial inner membrane"/>
    <property type="evidence" value="ECO:0007669"/>
    <property type="project" value="UniProtKB-ARBA"/>
</dbReference>